<dbReference type="NCBIfam" id="TIGR00711">
    <property type="entry name" value="efflux_EmrB"/>
    <property type="match status" value="1"/>
</dbReference>
<feature type="transmembrane region" description="Helical" evidence="7">
    <location>
        <begin position="197"/>
        <end position="217"/>
    </location>
</feature>
<evidence type="ECO:0000256" key="6">
    <source>
        <dbReference type="ARBA" id="ARBA00023136"/>
    </source>
</evidence>
<feature type="transmembrane region" description="Helical" evidence="7">
    <location>
        <begin position="7"/>
        <end position="30"/>
    </location>
</feature>
<gene>
    <name evidence="9" type="ORF">ENW66_09675</name>
</gene>
<dbReference type="Pfam" id="PF07690">
    <property type="entry name" value="MFS_1"/>
    <property type="match status" value="1"/>
</dbReference>
<comment type="subcellular location">
    <subcellularLocation>
        <location evidence="1">Cell membrane</location>
        <topology evidence="1">Multi-pass membrane protein</topology>
    </subcellularLocation>
</comment>
<evidence type="ECO:0000256" key="4">
    <source>
        <dbReference type="ARBA" id="ARBA00022692"/>
    </source>
</evidence>
<evidence type="ECO:0000259" key="8">
    <source>
        <dbReference type="PROSITE" id="PS50850"/>
    </source>
</evidence>
<dbReference type="EMBL" id="DTLB01000052">
    <property type="protein sequence ID" value="HFW33195.1"/>
    <property type="molecule type" value="Genomic_DNA"/>
</dbReference>
<feature type="transmembrane region" description="Helical" evidence="7">
    <location>
        <begin position="367"/>
        <end position="386"/>
    </location>
</feature>
<dbReference type="SUPFAM" id="SSF103473">
    <property type="entry name" value="MFS general substrate transporter"/>
    <property type="match status" value="1"/>
</dbReference>
<protein>
    <submittedName>
        <fullName evidence="9">DHA2 family efflux MFS transporter permease subunit</fullName>
    </submittedName>
</protein>
<accession>A0A7C3MDS4</accession>
<evidence type="ECO:0000313" key="9">
    <source>
        <dbReference type="EMBL" id="HFW33195.1"/>
    </source>
</evidence>
<feature type="transmembrane region" description="Helical" evidence="7">
    <location>
        <begin position="398"/>
        <end position="416"/>
    </location>
</feature>
<dbReference type="InterPro" id="IPR011701">
    <property type="entry name" value="MFS"/>
</dbReference>
<feature type="transmembrane region" description="Helical" evidence="7">
    <location>
        <begin position="137"/>
        <end position="158"/>
    </location>
</feature>
<feature type="transmembrane region" description="Helical" evidence="7">
    <location>
        <begin position="330"/>
        <end position="347"/>
    </location>
</feature>
<keyword evidence="6 7" id="KW-0472">Membrane</keyword>
<dbReference type="AlphaFoldDB" id="A0A7C3MDS4"/>
<feature type="transmembrane region" description="Helical" evidence="7">
    <location>
        <begin position="464"/>
        <end position="484"/>
    </location>
</feature>
<evidence type="ECO:0000256" key="3">
    <source>
        <dbReference type="ARBA" id="ARBA00022475"/>
    </source>
</evidence>
<dbReference type="GO" id="GO:0005886">
    <property type="term" value="C:plasma membrane"/>
    <property type="evidence" value="ECO:0007669"/>
    <property type="project" value="UniProtKB-SubCell"/>
</dbReference>
<dbReference type="InterPro" id="IPR020846">
    <property type="entry name" value="MFS_dom"/>
</dbReference>
<reference evidence="9" key="1">
    <citation type="journal article" date="2020" name="mSystems">
        <title>Genome- and Community-Level Interaction Insights into Carbon Utilization and Element Cycling Functions of Hydrothermarchaeota in Hydrothermal Sediment.</title>
        <authorList>
            <person name="Zhou Z."/>
            <person name="Liu Y."/>
            <person name="Xu W."/>
            <person name="Pan J."/>
            <person name="Luo Z.H."/>
            <person name="Li M."/>
        </authorList>
    </citation>
    <scope>NUCLEOTIDE SEQUENCE [LARGE SCALE GENOMIC DNA]</scope>
    <source>
        <strain evidence="9">SpSt-87</strain>
    </source>
</reference>
<feature type="transmembrane region" description="Helical" evidence="7">
    <location>
        <begin position="78"/>
        <end position="97"/>
    </location>
</feature>
<feature type="transmembrane region" description="Helical" evidence="7">
    <location>
        <begin position="229"/>
        <end position="246"/>
    </location>
</feature>
<evidence type="ECO:0000256" key="7">
    <source>
        <dbReference type="SAM" id="Phobius"/>
    </source>
</evidence>
<dbReference type="InterPro" id="IPR004638">
    <property type="entry name" value="EmrB-like"/>
</dbReference>
<dbReference type="PROSITE" id="PS50850">
    <property type="entry name" value="MFS"/>
    <property type="match status" value="1"/>
</dbReference>
<evidence type="ECO:0000256" key="2">
    <source>
        <dbReference type="ARBA" id="ARBA00022448"/>
    </source>
</evidence>
<feature type="transmembrane region" description="Helical" evidence="7">
    <location>
        <begin position="164"/>
        <end position="185"/>
    </location>
</feature>
<feature type="transmembrane region" description="Helical" evidence="7">
    <location>
        <begin position="301"/>
        <end position="318"/>
    </location>
</feature>
<keyword evidence="3" id="KW-1003">Cell membrane</keyword>
<evidence type="ECO:0000256" key="1">
    <source>
        <dbReference type="ARBA" id="ARBA00004651"/>
    </source>
</evidence>
<dbReference type="PANTHER" id="PTHR42718:SF46">
    <property type="entry name" value="BLR6921 PROTEIN"/>
    <property type="match status" value="1"/>
</dbReference>
<dbReference type="Gene3D" id="1.20.1250.20">
    <property type="entry name" value="MFS general substrate transporter like domains"/>
    <property type="match status" value="1"/>
</dbReference>
<dbReference type="Gene3D" id="1.20.1720.10">
    <property type="entry name" value="Multidrug resistance protein D"/>
    <property type="match status" value="1"/>
</dbReference>
<feature type="transmembrane region" description="Helical" evidence="7">
    <location>
        <begin position="267"/>
        <end position="289"/>
    </location>
</feature>
<dbReference type="GO" id="GO:0022857">
    <property type="term" value="F:transmembrane transporter activity"/>
    <property type="evidence" value="ECO:0007669"/>
    <property type="project" value="InterPro"/>
</dbReference>
<sequence length="498" mass="54399">MKDSSVLKAWIAFLPVSAGLFMVLLDVSVLNVALPRIAEDFGAKMSDLQWIMNAYTLTMVVLLVIAGRIGDMVRRDRFFILGMVIFVLGSFLCAQSWNTQSMIAFRALQAVGGTILSANTLAIAAELFPPGRRGEVMGLNAILMASSFTLGPIIGGWLTTNLSWHWVFYINIPIGILAIAASWLTLPPLGGKERVPIDWIGALLLSIGLGSLTLGIINGQDWGWRDEKTISCFIISFPYLLAFSLWETKTMYPMLDLSLFRVRNFTVSIVATSILFFGVSASLFVFPYFLQGLKFLTAEKAGFWLLGIPLMNTLVAPVAGRLSDRMNPKYLMTVGPLFFAVGLISISTVDVDVKYWEFFAKIAPMGIGMGMLMSPSLNVAISSVPIEKAGMANGTLRSLNTLAQAMGVAVGGVLLTTRMKNWISGYQNQIPDPGTMKILITYANYGNPAPLVEMVDGFVDSMHFVFNTMIIFPILASLIILLFLRGSEHIRAAKAGRG</sequence>
<keyword evidence="4 7" id="KW-0812">Transmembrane</keyword>
<keyword evidence="5 7" id="KW-1133">Transmembrane helix</keyword>
<dbReference type="PANTHER" id="PTHR42718">
    <property type="entry name" value="MAJOR FACILITATOR SUPERFAMILY MULTIDRUG TRANSPORTER MFSC"/>
    <property type="match status" value="1"/>
</dbReference>
<feature type="transmembrane region" description="Helical" evidence="7">
    <location>
        <begin position="103"/>
        <end position="125"/>
    </location>
</feature>
<feature type="transmembrane region" description="Helical" evidence="7">
    <location>
        <begin position="50"/>
        <end position="66"/>
    </location>
</feature>
<comment type="caution">
    <text evidence="9">The sequence shown here is derived from an EMBL/GenBank/DDBJ whole genome shotgun (WGS) entry which is preliminary data.</text>
</comment>
<feature type="domain" description="Major facilitator superfamily (MFS) profile" evidence="8">
    <location>
        <begin position="12"/>
        <end position="488"/>
    </location>
</feature>
<proteinExistence type="predicted"/>
<name>A0A7C3MDS4_ARCFL</name>
<dbReference type="PRINTS" id="PR01036">
    <property type="entry name" value="TCRTETB"/>
</dbReference>
<dbReference type="CDD" id="cd17321">
    <property type="entry name" value="MFS_MMR_MDR_like"/>
    <property type="match status" value="1"/>
</dbReference>
<evidence type="ECO:0000256" key="5">
    <source>
        <dbReference type="ARBA" id="ARBA00022989"/>
    </source>
</evidence>
<keyword evidence="2" id="KW-0813">Transport</keyword>
<organism evidence="9">
    <name type="scientific">Archaeoglobus fulgidus</name>
    <dbReference type="NCBI Taxonomy" id="2234"/>
    <lineage>
        <taxon>Archaea</taxon>
        <taxon>Methanobacteriati</taxon>
        <taxon>Methanobacteriota</taxon>
        <taxon>Archaeoglobi</taxon>
        <taxon>Archaeoglobales</taxon>
        <taxon>Archaeoglobaceae</taxon>
        <taxon>Archaeoglobus</taxon>
    </lineage>
</organism>
<dbReference type="InterPro" id="IPR036259">
    <property type="entry name" value="MFS_trans_sf"/>
</dbReference>